<organism evidence="1">
    <name type="scientific">mine drainage metagenome</name>
    <dbReference type="NCBI Taxonomy" id="410659"/>
    <lineage>
        <taxon>unclassified sequences</taxon>
        <taxon>metagenomes</taxon>
        <taxon>ecological metagenomes</taxon>
    </lineage>
</organism>
<dbReference type="InterPro" id="IPR003787">
    <property type="entry name" value="Sulphur_relay_DsrE/F-like"/>
</dbReference>
<sequence>MKYSLQFKILTTLIALSLSFVSFSATSADKPAQQVSADHEKVIFQVSDSTPSKWNLALNNARNVQELIGKDKVDIEIVAFGPGIDMLKLESEVGDRVDKALTDGVKIVACENTMKGKQLTKDDMLPSISYVPGGVVEIMRKQKAGWAYIHP</sequence>
<reference evidence="1" key="1">
    <citation type="submission" date="2016-10" db="EMBL/GenBank/DDBJ databases">
        <title>Sequence of Gallionella enrichment culture.</title>
        <authorList>
            <person name="Poehlein A."/>
            <person name="Muehling M."/>
            <person name="Daniel R."/>
        </authorList>
    </citation>
    <scope>NUCLEOTIDE SEQUENCE</scope>
</reference>
<evidence type="ECO:0000313" key="1">
    <source>
        <dbReference type="EMBL" id="OIR03288.1"/>
    </source>
</evidence>
<proteinExistence type="predicted"/>
<dbReference type="EMBL" id="MLJW01000067">
    <property type="protein sequence ID" value="OIR03288.1"/>
    <property type="molecule type" value="Genomic_DNA"/>
</dbReference>
<dbReference type="PANTHER" id="PTHR37691:SF1">
    <property type="entry name" value="BLR3518 PROTEIN"/>
    <property type="match status" value="1"/>
</dbReference>
<name>A0A1J5SGW4_9ZZZZ</name>
<comment type="caution">
    <text evidence="1">The sequence shown here is derived from an EMBL/GenBank/DDBJ whole genome shotgun (WGS) entry which is preliminary data.</text>
</comment>
<dbReference type="SUPFAM" id="SSF75169">
    <property type="entry name" value="DsrEFH-like"/>
    <property type="match status" value="1"/>
</dbReference>
<dbReference type="AlphaFoldDB" id="A0A1J5SGW4"/>
<protein>
    <submittedName>
        <fullName evidence="1">DsrE/DsrF-like family protein</fullName>
    </submittedName>
</protein>
<accession>A0A1J5SGW4</accession>
<dbReference type="Gene3D" id="3.40.1260.10">
    <property type="entry name" value="DsrEFH-like"/>
    <property type="match status" value="1"/>
</dbReference>
<dbReference type="InterPro" id="IPR027396">
    <property type="entry name" value="DsrEFH-like"/>
</dbReference>
<gene>
    <name evidence="1" type="ORF">GALL_145600</name>
</gene>
<dbReference type="PANTHER" id="PTHR37691">
    <property type="entry name" value="BLR3518 PROTEIN"/>
    <property type="match status" value="1"/>
</dbReference>
<dbReference type="Pfam" id="PF02635">
    <property type="entry name" value="DsrE"/>
    <property type="match status" value="1"/>
</dbReference>